<dbReference type="SFLD" id="SFLDG01129">
    <property type="entry name" value="C1.5:_HAD__Beta-PGM__Phosphata"/>
    <property type="match status" value="1"/>
</dbReference>
<keyword evidence="5" id="KW-1185">Reference proteome</keyword>
<dbReference type="Proteomes" id="UP000019140">
    <property type="component" value="Unassembled WGS sequence"/>
</dbReference>
<dbReference type="InterPro" id="IPR023214">
    <property type="entry name" value="HAD_sf"/>
</dbReference>
<evidence type="ECO:0000256" key="1">
    <source>
        <dbReference type="ARBA" id="ARBA00001946"/>
    </source>
</evidence>
<dbReference type="InterPro" id="IPR051400">
    <property type="entry name" value="HAD-like_hydrolase"/>
</dbReference>
<dbReference type="Pfam" id="PF00702">
    <property type="entry name" value="Hydrolase"/>
    <property type="match status" value="1"/>
</dbReference>
<protein>
    <recommendedName>
        <fullName evidence="6">Haloacid dehalogenase</fullName>
    </recommendedName>
</protein>
<comment type="caution">
    <text evidence="4">The sequence shown here is derived from an EMBL/GenBank/DDBJ whole genome shotgun (WGS) entry which is preliminary data.</text>
</comment>
<dbReference type="NCBIfam" id="TIGR01549">
    <property type="entry name" value="HAD-SF-IA-v1"/>
    <property type="match status" value="1"/>
</dbReference>
<evidence type="ECO:0000313" key="4">
    <source>
        <dbReference type="EMBL" id="ETX09122.1"/>
    </source>
</evidence>
<dbReference type="Gene3D" id="3.40.50.1000">
    <property type="entry name" value="HAD superfamily/HAD-like"/>
    <property type="match status" value="1"/>
</dbReference>
<gene>
    <name evidence="4" type="ORF">ETSY2_01355</name>
</gene>
<dbReference type="InterPro" id="IPR036412">
    <property type="entry name" value="HAD-like_sf"/>
</dbReference>
<dbReference type="AlphaFoldDB" id="W4MHD7"/>
<dbReference type="SFLD" id="SFLDS00003">
    <property type="entry name" value="Haloacid_Dehalogenase"/>
    <property type="match status" value="1"/>
</dbReference>
<reference evidence="4 5" key="1">
    <citation type="journal article" date="2014" name="Nature">
        <title>An environmental bacterial taxon with a large and distinct metabolic repertoire.</title>
        <authorList>
            <person name="Wilson M.C."/>
            <person name="Mori T."/>
            <person name="Ruckert C."/>
            <person name="Uria A.R."/>
            <person name="Helf M.J."/>
            <person name="Takada K."/>
            <person name="Gernert C."/>
            <person name="Steffens U.A."/>
            <person name="Heycke N."/>
            <person name="Schmitt S."/>
            <person name="Rinke C."/>
            <person name="Helfrich E.J."/>
            <person name="Brachmann A.O."/>
            <person name="Gurgui C."/>
            <person name="Wakimoto T."/>
            <person name="Kracht M."/>
            <person name="Crusemann M."/>
            <person name="Hentschel U."/>
            <person name="Abe I."/>
            <person name="Matsunaga S."/>
            <person name="Kalinowski J."/>
            <person name="Takeyama H."/>
            <person name="Piel J."/>
        </authorList>
    </citation>
    <scope>NUCLEOTIDE SEQUENCE [LARGE SCALE GENOMIC DNA]</scope>
    <source>
        <strain evidence="5">TSY2</strain>
    </source>
</reference>
<dbReference type="InterPro" id="IPR006439">
    <property type="entry name" value="HAD-SF_hydro_IA"/>
</dbReference>
<proteinExistence type="predicted"/>
<evidence type="ECO:0000313" key="5">
    <source>
        <dbReference type="Proteomes" id="UP000019140"/>
    </source>
</evidence>
<dbReference type="GO" id="GO:0044281">
    <property type="term" value="P:small molecule metabolic process"/>
    <property type="evidence" value="ECO:0007669"/>
    <property type="project" value="UniProtKB-ARBA"/>
</dbReference>
<keyword evidence="2" id="KW-0378">Hydrolase</keyword>
<dbReference type="HOGENOM" id="CLU_045011_20_0_7"/>
<dbReference type="SUPFAM" id="SSF56784">
    <property type="entry name" value="HAD-like"/>
    <property type="match status" value="1"/>
</dbReference>
<comment type="cofactor">
    <cofactor evidence="1">
        <name>Mg(2+)</name>
        <dbReference type="ChEBI" id="CHEBI:18420"/>
    </cofactor>
</comment>
<evidence type="ECO:0000256" key="3">
    <source>
        <dbReference type="ARBA" id="ARBA00022842"/>
    </source>
</evidence>
<organism evidence="4 5">
    <name type="scientific">Candidatus Entotheonella gemina</name>
    <dbReference type="NCBI Taxonomy" id="1429439"/>
    <lineage>
        <taxon>Bacteria</taxon>
        <taxon>Pseudomonadati</taxon>
        <taxon>Nitrospinota/Tectimicrobiota group</taxon>
        <taxon>Candidatus Tectimicrobiota</taxon>
        <taxon>Candidatus Entotheonellia</taxon>
        <taxon>Candidatus Entotheonellales</taxon>
        <taxon>Candidatus Entotheonellaceae</taxon>
        <taxon>Candidatus Entotheonella</taxon>
    </lineage>
</organism>
<dbReference type="EMBL" id="AZHX01000052">
    <property type="protein sequence ID" value="ETX09122.1"/>
    <property type="molecule type" value="Genomic_DNA"/>
</dbReference>
<evidence type="ECO:0000256" key="2">
    <source>
        <dbReference type="ARBA" id="ARBA00022801"/>
    </source>
</evidence>
<accession>W4MHD7</accession>
<evidence type="ECO:0008006" key="6">
    <source>
        <dbReference type="Google" id="ProtNLM"/>
    </source>
</evidence>
<sequence>MKFTAVVFDLFGTLVRDFSRHSYDIVYQHMAQTLDAPLDDFRQAFGRSFQDRSVGVYDTIEQNISHVCVQLGLSPSSAAIQQAAAHRYAFIRDTITPSQEVLDTLATLKQMGLRLGLISNCGPDVPQLWPQISLATHLDTALFSCRERLQKPEPELYHSACHRLQHPPSACVYVGDGSSEELTGAKQAGMVPVLKRTNLGNVYDHVRPEVDSWQGHAVDEIRELPALISQLQVRANG</sequence>
<dbReference type="GO" id="GO:0016787">
    <property type="term" value="F:hydrolase activity"/>
    <property type="evidence" value="ECO:0007669"/>
    <property type="project" value="UniProtKB-KW"/>
</dbReference>
<dbReference type="PANTHER" id="PTHR46470">
    <property type="entry name" value="N-ACYLNEURAMINATE-9-PHOSPHATASE"/>
    <property type="match status" value="1"/>
</dbReference>
<keyword evidence="3" id="KW-0460">Magnesium</keyword>
<name>W4MHD7_9BACT</name>
<dbReference type="PRINTS" id="PR00413">
    <property type="entry name" value="HADHALOGNASE"/>
</dbReference>